<sequence length="152" mass="16299">TPSLALSGRLPYGLHFTDAANSTGYIYGTPGRTIDASFPLEVTATNGVGTAARQSLEIHVALAPTAAFTTRASTQMTTRRYAKFEVSTLASPAARLTLSGRLPLGVRFFAKSGGHAYLNTFNLRLHSCKMTAWHDQGSECCETKAGWRTGSR</sequence>
<dbReference type="EMBL" id="AUZY01007324">
    <property type="protein sequence ID" value="EQD50269.1"/>
    <property type="molecule type" value="Genomic_DNA"/>
</dbReference>
<accession>T1BB73</accession>
<reference evidence="1" key="2">
    <citation type="journal article" date="2014" name="ISME J.">
        <title>Microbial stratification in low pH oxic and suboxic macroscopic growths along an acid mine drainage.</title>
        <authorList>
            <person name="Mendez-Garcia C."/>
            <person name="Mesa V."/>
            <person name="Sprenger R.R."/>
            <person name="Richter M."/>
            <person name="Diez M.S."/>
            <person name="Solano J."/>
            <person name="Bargiela R."/>
            <person name="Golyshina O.V."/>
            <person name="Manteca A."/>
            <person name="Ramos J.L."/>
            <person name="Gallego J.R."/>
            <person name="Llorente I."/>
            <person name="Martins Dos Santos V.A."/>
            <person name="Jensen O.N."/>
            <person name="Pelaez A.I."/>
            <person name="Sanchez J."/>
            <person name="Ferrer M."/>
        </authorList>
    </citation>
    <scope>NUCLEOTIDE SEQUENCE</scope>
</reference>
<protein>
    <submittedName>
        <fullName evidence="1">Putative Ig</fullName>
    </submittedName>
</protein>
<dbReference type="SUPFAM" id="SSF49313">
    <property type="entry name" value="Cadherin-like"/>
    <property type="match status" value="1"/>
</dbReference>
<comment type="caution">
    <text evidence="1">The sequence shown here is derived from an EMBL/GenBank/DDBJ whole genome shotgun (WGS) entry which is preliminary data.</text>
</comment>
<dbReference type="GO" id="GO:0016020">
    <property type="term" value="C:membrane"/>
    <property type="evidence" value="ECO:0007669"/>
    <property type="project" value="InterPro"/>
</dbReference>
<dbReference type="InterPro" id="IPR013783">
    <property type="entry name" value="Ig-like_fold"/>
</dbReference>
<gene>
    <name evidence="1" type="ORF">B1B_11297</name>
</gene>
<dbReference type="AlphaFoldDB" id="T1BB73"/>
<dbReference type="GO" id="GO:0005509">
    <property type="term" value="F:calcium ion binding"/>
    <property type="evidence" value="ECO:0007669"/>
    <property type="project" value="InterPro"/>
</dbReference>
<name>T1BB73_9ZZZZ</name>
<dbReference type="InterPro" id="IPR015919">
    <property type="entry name" value="Cadherin-like_sf"/>
</dbReference>
<proteinExistence type="predicted"/>
<dbReference type="Gene3D" id="2.60.40.10">
    <property type="entry name" value="Immunoglobulins"/>
    <property type="match status" value="1"/>
</dbReference>
<evidence type="ECO:0000313" key="1">
    <source>
        <dbReference type="EMBL" id="EQD50269.1"/>
    </source>
</evidence>
<reference evidence="1" key="1">
    <citation type="submission" date="2013-08" db="EMBL/GenBank/DDBJ databases">
        <authorList>
            <person name="Mendez C."/>
            <person name="Richter M."/>
            <person name="Ferrer M."/>
            <person name="Sanchez J."/>
        </authorList>
    </citation>
    <scope>NUCLEOTIDE SEQUENCE</scope>
</reference>
<organism evidence="1">
    <name type="scientific">mine drainage metagenome</name>
    <dbReference type="NCBI Taxonomy" id="410659"/>
    <lineage>
        <taxon>unclassified sequences</taxon>
        <taxon>metagenomes</taxon>
        <taxon>ecological metagenomes</taxon>
    </lineage>
</organism>
<feature type="non-terminal residue" evidence="1">
    <location>
        <position position="1"/>
    </location>
</feature>